<accession>A0A1M7TX39</accession>
<dbReference type="OrthoDB" id="9788260at2"/>
<dbReference type="SUPFAM" id="SSF53474">
    <property type="entry name" value="alpha/beta-Hydrolases"/>
    <property type="match status" value="1"/>
</dbReference>
<dbReference type="EMBL" id="FRDL01000011">
    <property type="protein sequence ID" value="SHN75288.1"/>
    <property type="molecule type" value="Genomic_DNA"/>
</dbReference>
<evidence type="ECO:0000259" key="1">
    <source>
        <dbReference type="Pfam" id="PF12146"/>
    </source>
</evidence>
<dbReference type="InterPro" id="IPR051044">
    <property type="entry name" value="MAG_DAG_Lipase"/>
</dbReference>
<dbReference type="Proteomes" id="UP000184066">
    <property type="component" value="Unassembled WGS sequence"/>
</dbReference>
<dbReference type="AlphaFoldDB" id="A0A1M7TX39"/>
<feature type="domain" description="Serine aminopeptidase S33" evidence="1">
    <location>
        <begin position="40"/>
        <end position="292"/>
    </location>
</feature>
<evidence type="ECO:0000313" key="3">
    <source>
        <dbReference type="Proteomes" id="UP000184066"/>
    </source>
</evidence>
<gene>
    <name evidence="2" type="ORF">SAMN05216200_11119</name>
</gene>
<proteinExistence type="predicted"/>
<dbReference type="Gene3D" id="3.40.50.1820">
    <property type="entry name" value="alpha/beta hydrolase"/>
    <property type="match status" value="1"/>
</dbReference>
<dbReference type="Pfam" id="PF12146">
    <property type="entry name" value="Hydrolase_4"/>
    <property type="match status" value="1"/>
</dbReference>
<name>A0A1M7TX39_9RHOB</name>
<sequence length="314" mass="33940">MAEAAPFFADLAQAPPPLRCERIESAGARLRAAYWRGNGRGLALVLHGRTEYLEKYGRVIARLLGAGFSVASADWRGQGLSERTPGVGMLGDVAHFDLYQRDLAALLAWAPVAADRAPRFALAHSMGGAVAMRAIMRGALAPRAAIFSAPMWGLNLSLPAALAGRLMAAAAVRLGLGLAPAPGQDPDTPYVLREPFEGNVLTSCPEHYEWMRAHLRARPELGVTAPTMRWAHAAFREMAFIRRAPVPDTPFLALLGSEEKVVSPEAVELCVERSGARIERLNGARHEVLMEPFDRAPGLHAWHAMQAFLNAAGF</sequence>
<dbReference type="InterPro" id="IPR022742">
    <property type="entry name" value="Hydrolase_4"/>
</dbReference>
<organism evidence="2 3">
    <name type="scientific">Oceanicella actignis</name>
    <dbReference type="NCBI Taxonomy" id="1189325"/>
    <lineage>
        <taxon>Bacteria</taxon>
        <taxon>Pseudomonadati</taxon>
        <taxon>Pseudomonadota</taxon>
        <taxon>Alphaproteobacteria</taxon>
        <taxon>Rhodobacterales</taxon>
        <taxon>Paracoccaceae</taxon>
        <taxon>Oceanicella</taxon>
    </lineage>
</organism>
<dbReference type="InterPro" id="IPR029058">
    <property type="entry name" value="AB_hydrolase_fold"/>
</dbReference>
<protein>
    <submittedName>
        <fullName evidence="2">Lysophospholipase</fullName>
    </submittedName>
</protein>
<evidence type="ECO:0000313" key="2">
    <source>
        <dbReference type="EMBL" id="SHN75288.1"/>
    </source>
</evidence>
<keyword evidence="3" id="KW-1185">Reference proteome</keyword>
<reference evidence="2 3" key="1">
    <citation type="submission" date="2016-12" db="EMBL/GenBank/DDBJ databases">
        <authorList>
            <person name="Song W.-J."/>
            <person name="Kurnit D.M."/>
        </authorList>
    </citation>
    <scope>NUCLEOTIDE SEQUENCE [LARGE SCALE GENOMIC DNA]</scope>
    <source>
        <strain evidence="2 3">CGMCC 1.10808</strain>
    </source>
</reference>
<dbReference type="RefSeq" id="WP_072748213.1">
    <property type="nucleotide sequence ID" value="NZ_FOHL01000010.1"/>
</dbReference>
<dbReference type="STRING" id="1189325.SAMN04488119_11019"/>
<dbReference type="PANTHER" id="PTHR11614">
    <property type="entry name" value="PHOSPHOLIPASE-RELATED"/>
    <property type="match status" value="1"/>
</dbReference>